<gene>
    <name evidence="1" type="ORF">ERS007657_03153</name>
    <name evidence="2" type="ORF">ERS007679_04513</name>
</gene>
<dbReference type="EMBL" id="CSAD01001200">
    <property type="protein sequence ID" value="COW95902.1"/>
    <property type="molecule type" value="Genomic_DNA"/>
</dbReference>
<evidence type="ECO:0000313" key="3">
    <source>
        <dbReference type="Proteomes" id="UP000045842"/>
    </source>
</evidence>
<evidence type="ECO:0000313" key="2">
    <source>
        <dbReference type="EMBL" id="COW95902.1"/>
    </source>
</evidence>
<sequence>MKATISGVAFSAAKIRSPSFSRSSSSMTMTALPAAMSATARSTESNLVIFAT</sequence>
<reference evidence="3 4" key="1">
    <citation type="submission" date="2015-03" db="EMBL/GenBank/DDBJ databases">
        <authorList>
            <consortium name="Pathogen Informatics"/>
        </authorList>
    </citation>
    <scope>NUCLEOTIDE SEQUENCE [LARGE SCALE GENOMIC DNA]</scope>
    <source>
        <strain evidence="1 4">C09601061</strain>
        <strain evidence="2 3">G09801536</strain>
    </source>
</reference>
<accession>A0A654U493</accession>
<dbReference type="AlphaFoldDB" id="A0A654U493"/>
<name>A0A654U493_MYCTX</name>
<dbReference type="Proteomes" id="UP000045842">
    <property type="component" value="Unassembled WGS sequence"/>
</dbReference>
<evidence type="ECO:0000313" key="1">
    <source>
        <dbReference type="EMBL" id="CFR94508.1"/>
    </source>
</evidence>
<proteinExistence type="predicted"/>
<evidence type="ECO:0000313" key="4">
    <source>
        <dbReference type="Proteomes" id="UP000046680"/>
    </source>
</evidence>
<protein>
    <submittedName>
        <fullName evidence="1">Uncharacterized protein</fullName>
    </submittedName>
</protein>
<dbReference type="Proteomes" id="UP000046680">
    <property type="component" value="Unassembled WGS sequence"/>
</dbReference>
<dbReference type="EMBL" id="CGCX01001423">
    <property type="protein sequence ID" value="CFR94508.1"/>
    <property type="molecule type" value="Genomic_DNA"/>
</dbReference>
<organism evidence="1 4">
    <name type="scientific">Mycobacterium tuberculosis</name>
    <dbReference type="NCBI Taxonomy" id="1773"/>
    <lineage>
        <taxon>Bacteria</taxon>
        <taxon>Bacillati</taxon>
        <taxon>Actinomycetota</taxon>
        <taxon>Actinomycetes</taxon>
        <taxon>Mycobacteriales</taxon>
        <taxon>Mycobacteriaceae</taxon>
        <taxon>Mycobacterium</taxon>
        <taxon>Mycobacterium tuberculosis complex</taxon>
    </lineage>
</organism>